<dbReference type="SMART" id="SM00487">
    <property type="entry name" value="DEXDc"/>
    <property type="match status" value="1"/>
</dbReference>
<dbReference type="PROSITE" id="PS51192">
    <property type="entry name" value="HELICASE_ATP_BIND_1"/>
    <property type="match status" value="1"/>
</dbReference>
<evidence type="ECO:0000256" key="3">
    <source>
        <dbReference type="ARBA" id="ARBA00022806"/>
    </source>
</evidence>
<dbReference type="CDD" id="cd18787">
    <property type="entry name" value="SF2_C_DEAD"/>
    <property type="match status" value="1"/>
</dbReference>
<feature type="domain" description="DEAD-box RNA helicase Q" evidence="10">
    <location>
        <begin position="88"/>
        <end position="116"/>
    </location>
</feature>
<accession>A0A1F5EI72</accession>
<dbReference type="InterPro" id="IPR027417">
    <property type="entry name" value="P-loop_NTPase"/>
</dbReference>
<evidence type="ECO:0000259" key="9">
    <source>
        <dbReference type="PROSITE" id="PS51194"/>
    </source>
</evidence>
<reference evidence="11 12" key="1">
    <citation type="journal article" date="2016" name="Nat. Commun.">
        <title>Thousands of microbial genomes shed light on interconnected biogeochemical processes in an aquifer system.</title>
        <authorList>
            <person name="Anantharaman K."/>
            <person name="Brown C.T."/>
            <person name="Hug L.A."/>
            <person name="Sharon I."/>
            <person name="Castelle C.J."/>
            <person name="Probst A.J."/>
            <person name="Thomas B.C."/>
            <person name="Singh A."/>
            <person name="Wilkins M.J."/>
            <person name="Karaoz U."/>
            <person name="Brodie E.L."/>
            <person name="Williams K.H."/>
            <person name="Hubbard S.S."/>
            <person name="Banfield J.F."/>
        </authorList>
    </citation>
    <scope>NUCLEOTIDE SEQUENCE [LARGE SCALE GENOMIC DNA]</scope>
</reference>
<dbReference type="Gene3D" id="3.40.50.300">
    <property type="entry name" value="P-loop containing nucleotide triphosphate hydrolases"/>
    <property type="match status" value="2"/>
</dbReference>
<dbReference type="PANTHER" id="PTHR47959:SF13">
    <property type="entry name" value="ATP-DEPENDENT RNA HELICASE RHLE"/>
    <property type="match status" value="1"/>
</dbReference>
<dbReference type="PROSITE" id="PS51194">
    <property type="entry name" value="HELICASE_CTER"/>
    <property type="match status" value="1"/>
</dbReference>
<organism evidence="11 12">
    <name type="scientific">Candidatus Campbellbacteria bacterium RIFOXYC2_FULL_35_25</name>
    <dbReference type="NCBI Taxonomy" id="1797582"/>
    <lineage>
        <taxon>Bacteria</taxon>
        <taxon>Candidatus Campbelliibacteriota</taxon>
    </lineage>
</organism>
<dbReference type="InterPro" id="IPR044742">
    <property type="entry name" value="DEAD/DEAH_RhlB"/>
</dbReference>
<evidence type="ECO:0000256" key="4">
    <source>
        <dbReference type="ARBA" id="ARBA00022840"/>
    </source>
</evidence>
<comment type="similarity">
    <text evidence="5">Belongs to the DEAD box helicase family.</text>
</comment>
<sequence>MYRKQVSRSQSFGRRSSVSSSGSGQGQRSSRRPSTSRFSNSNNQGRRFGGGRSGAGKSRRGQSQFSDVSKFINKAVPVAEIKPYEAVNTFASFLIDERLKSNIIGAGYIDPTPIQDQAIQPVLDGRDIVGIANTGTGKTAAFIIPLLDKVAKNKKQNVIILAPTRELALQINQELVRFASGLRIFSVCAVGGMPIFRQIKDLRRDYNFVIGTPGRIKDLIDRGNLRLNNFQTIVLDESDRMLDMGFVNDMRFLMDAMPKNRQTLFFSATLSDDIKRIINDFLNDPINISVKTGDTAYSIDQDVIYSQKETKFDLLHGLLIKPEFNKVLIFGRTKIGVERLSELLTQKGIKTGSIHGNKNHGQRQHALKLFKENTVSVLVATDVAARGLDIPNVSHVINYELPSTYEDYIHRIGRTGRGGKTGKALTFVG</sequence>
<dbReference type="InterPro" id="IPR014001">
    <property type="entry name" value="Helicase_ATP-bd"/>
</dbReference>
<feature type="region of interest" description="Disordered" evidence="7">
    <location>
        <begin position="1"/>
        <end position="64"/>
    </location>
</feature>
<dbReference type="InterPro" id="IPR001650">
    <property type="entry name" value="Helicase_C-like"/>
</dbReference>
<dbReference type="CDD" id="cd00268">
    <property type="entry name" value="DEADc"/>
    <property type="match status" value="1"/>
</dbReference>
<evidence type="ECO:0000313" key="11">
    <source>
        <dbReference type="EMBL" id="OGD67075.1"/>
    </source>
</evidence>
<dbReference type="InterPro" id="IPR050079">
    <property type="entry name" value="DEAD_box_RNA_helicase"/>
</dbReference>
<dbReference type="GO" id="GO:0003724">
    <property type="term" value="F:RNA helicase activity"/>
    <property type="evidence" value="ECO:0007669"/>
    <property type="project" value="InterPro"/>
</dbReference>
<dbReference type="InterPro" id="IPR014014">
    <property type="entry name" value="RNA_helicase_DEAD_Q_motif"/>
</dbReference>
<evidence type="ECO:0000256" key="5">
    <source>
        <dbReference type="ARBA" id="ARBA00038437"/>
    </source>
</evidence>
<dbReference type="AlphaFoldDB" id="A0A1F5EI72"/>
<feature type="domain" description="Helicase ATP-binding" evidence="8">
    <location>
        <begin position="119"/>
        <end position="288"/>
    </location>
</feature>
<evidence type="ECO:0000313" key="12">
    <source>
        <dbReference type="Proteomes" id="UP000179003"/>
    </source>
</evidence>
<dbReference type="Pfam" id="PF00270">
    <property type="entry name" value="DEAD"/>
    <property type="match status" value="1"/>
</dbReference>
<dbReference type="EMBL" id="MFAE01000009">
    <property type="protein sequence ID" value="OGD67075.1"/>
    <property type="molecule type" value="Genomic_DNA"/>
</dbReference>
<gene>
    <name evidence="11" type="ORF">A2442_00420</name>
</gene>
<dbReference type="PROSITE" id="PS51195">
    <property type="entry name" value="Q_MOTIF"/>
    <property type="match status" value="1"/>
</dbReference>
<evidence type="ECO:0000259" key="10">
    <source>
        <dbReference type="PROSITE" id="PS51195"/>
    </source>
</evidence>
<dbReference type="GO" id="GO:0003676">
    <property type="term" value="F:nucleic acid binding"/>
    <property type="evidence" value="ECO:0007669"/>
    <property type="project" value="InterPro"/>
</dbReference>
<dbReference type="GO" id="GO:0016787">
    <property type="term" value="F:hydrolase activity"/>
    <property type="evidence" value="ECO:0007669"/>
    <property type="project" value="UniProtKB-KW"/>
</dbReference>
<feature type="domain" description="Helicase C-terminal" evidence="9">
    <location>
        <begin position="298"/>
        <end position="429"/>
    </location>
</feature>
<dbReference type="SMART" id="SM00490">
    <property type="entry name" value="HELICc"/>
    <property type="match status" value="1"/>
</dbReference>
<evidence type="ECO:0008006" key="13">
    <source>
        <dbReference type="Google" id="ProtNLM"/>
    </source>
</evidence>
<feature type="short sequence motif" description="Q motif" evidence="6">
    <location>
        <begin position="88"/>
        <end position="116"/>
    </location>
</feature>
<dbReference type="GO" id="GO:0005524">
    <property type="term" value="F:ATP binding"/>
    <property type="evidence" value="ECO:0007669"/>
    <property type="project" value="UniProtKB-KW"/>
</dbReference>
<feature type="compositionally biased region" description="Low complexity" evidence="7">
    <location>
        <begin position="7"/>
        <end position="46"/>
    </location>
</feature>
<evidence type="ECO:0000256" key="1">
    <source>
        <dbReference type="ARBA" id="ARBA00022741"/>
    </source>
</evidence>
<dbReference type="STRING" id="1797582.A2442_00420"/>
<comment type="caution">
    <text evidence="11">The sequence shown here is derived from an EMBL/GenBank/DDBJ whole genome shotgun (WGS) entry which is preliminary data.</text>
</comment>
<proteinExistence type="inferred from homology"/>
<keyword evidence="3" id="KW-0347">Helicase</keyword>
<dbReference type="SUPFAM" id="SSF52540">
    <property type="entry name" value="P-loop containing nucleoside triphosphate hydrolases"/>
    <property type="match status" value="1"/>
</dbReference>
<dbReference type="Pfam" id="PF00271">
    <property type="entry name" value="Helicase_C"/>
    <property type="match status" value="1"/>
</dbReference>
<name>A0A1F5EI72_9BACT</name>
<dbReference type="PANTHER" id="PTHR47959">
    <property type="entry name" value="ATP-DEPENDENT RNA HELICASE RHLE-RELATED"/>
    <property type="match status" value="1"/>
</dbReference>
<evidence type="ECO:0000256" key="6">
    <source>
        <dbReference type="PROSITE-ProRule" id="PRU00552"/>
    </source>
</evidence>
<evidence type="ECO:0000256" key="2">
    <source>
        <dbReference type="ARBA" id="ARBA00022801"/>
    </source>
</evidence>
<evidence type="ECO:0000256" key="7">
    <source>
        <dbReference type="SAM" id="MobiDB-lite"/>
    </source>
</evidence>
<protein>
    <recommendedName>
        <fullName evidence="13">RNA helicase</fullName>
    </recommendedName>
</protein>
<evidence type="ECO:0000259" key="8">
    <source>
        <dbReference type="PROSITE" id="PS51192"/>
    </source>
</evidence>
<keyword evidence="4" id="KW-0067">ATP-binding</keyword>
<dbReference type="Proteomes" id="UP000179003">
    <property type="component" value="Unassembled WGS sequence"/>
</dbReference>
<keyword evidence="1" id="KW-0547">Nucleotide-binding</keyword>
<dbReference type="InterPro" id="IPR011545">
    <property type="entry name" value="DEAD/DEAH_box_helicase_dom"/>
</dbReference>
<keyword evidence="2" id="KW-0378">Hydrolase</keyword>
<dbReference type="GO" id="GO:0005829">
    <property type="term" value="C:cytosol"/>
    <property type="evidence" value="ECO:0007669"/>
    <property type="project" value="TreeGrafter"/>
</dbReference>